<dbReference type="Gene3D" id="3.20.20.150">
    <property type="entry name" value="Divalent-metal-dependent TIM barrel enzymes"/>
    <property type="match status" value="1"/>
</dbReference>
<dbReference type="InterPro" id="IPR050312">
    <property type="entry name" value="IolE/XylAMocC-like"/>
</dbReference>
<dbReference type="InterPro" id="IPR013022">
    <property type="entry name" value="Xyl_isomerase-like_TIM-brl"/>
</dbReference>
<dbReference type="Pfam" id="PF01261">
    <property type="entry name" value="AP_endonuc_2"/>
    <property type="match status" value="1"/>
</dbReference>
<dbReference type="SUPFAM" id="SSF51658">
    <property type="entry name" value="Xylose isomerase-like"/>
    <property type="match status" value="1"/>
</dbReference>
<protein>
    <submittedName>
        <fullName evidence="2">Sugar phosphate isomerase/epimerase family protein</fullName>
    </submittedName>
</protein>
<gene>
    <name evidence="2" type="ORF">RFM51_11585</name>
</gene>
<comment type="caution">
    <text evidence="2">The sequence shown here is derived from an EMBL/GenBank/DDBJ whole genome shotgun (WGS) entry which is preliminary data.</text>
</comment>
<dbReference type="InterPro" id="IPR036237">
    <property type="entry name" value="Xyl_isomerase-like_sf"/>
</dbReference>
<feature type="domain" description="Xylose isomerase-like TIM barrel" evidence="1">
    <location>
        <begin position="19"/>
        <end position="276"/>
    </location>
</feature>
<evidence type="ECO:0000313" key="3">
    <source>
        <dbReference type="Proteomes" id="UP001272097"/>
    </source>
</evidence>
<accession>A0ABU4WVZ0</accession>
<evidence type="ECO:0000259" key="1">
    <source>
        <dbReference type="Pfam" id="PF01261"/>
    </source>
</evidence>
<dbReference type="Proteomes" id="UP001272097">
    <property type="component" value="Unassembled WGS sequence"/>
</dbReference>
<name>A0ABU4WVZ0_9HYPH</name>
<dbReference type="PANTHER" id="PTHR12110">
    <property type="entry name" value="HYDROXYPYRUVATE ISOMERASE"/>
    <property type="match status" value="1"/>
</dbReference>
<dbReference type="EMBL" id="JAVIIS010000013">
    <property type="protein sequence ID" value="MDX8440235.1"/>
    <property type="molecule type" value="Genomic_DNA"/>
</dbReference>
<keyword evidence="3" id="KW-1185">Reference proteome</keyword>
<dbReference type="RefSeq" id="WP_320214153.1">
    <property type="nucleotide sequence ID" value="NZ_JAVIIS010000013.1"/>
</dbReference>
<proteinExistence type="predicted"/>
<evidence type="ECO:0000313" key="2">
    <source>
        <dbReference type="EMBL" id="MDX8440235.1"/>
    </source>
</evidence>
<organism evidence="2 3">
    <name type="scientific">Mesorhizobium australafricanum</name>
    <dbReference type="NCBI Taxonomy" id="3072311"/>
    <lineage>
        <taxon>Bacteria</taxon>
        <taxon>Pseudomonadati</taxon>
        <taxon>Pseudomonadota</taxon>
        <taxon>Alphaproteobacteria</taxon>
        <taxon>Hyphomicrobiales</taxon>
        <taxon>Phyllobacteriaceae</taxon>
        <taxon>Mesorhizobium</taxon>
    </lineage>
</organism>
<dbReference type="GO" id="GO:0016853">
    <property type="term" value="F:isomerase activity"/>
    <property type="evidence" value="ECO:0007669"/>
    <property type="project" value="UniProtKB-KW"/>
</dbReference>
<keyword evidence="2" id="KW-0413">Isomerase</keyword>
<reference evidence="2 3" key="1">
    <citation type="submission" date="2023-08" db="EMBL/GenBank/DDBJ databases">
        <title>Implementing the SeqCode for naming new Mesorhizobium species isolated from Vachellia karroo root nodules.</title>
        <authorList>
            <person name="Van Lill M."/>
        </authorList>
    </citation>
    <scope>NUCLEOTIDE SEQUENCE [LARGE SCALE GENOMIC DNA]</scope>
    <source>
        <strain evidence="2 3">VK3E</strain>
    </source>
</reference>
<dbReference type="PANTHER" id="PTHR12110:SF41">
    <property type="entry name" value="INOSOSE DEHYDRATASE"/>
    <property type="match status" value="1"/>
</dbReference>
<sequence>MKLGVITDGISRDLEHALKVAREFDLNYAELQFVWDKEIGDHDKTELAKIKSLLDAHGMKVPCISRHIFTGGTLQMSTKTTDAVYQGQLDSLRRCIAVAKELGSPLVRIFSGRKEMILFGKNGAEQWNVAKGAWDALPGLIEPAVKIAEEEDITLVVETGNGTMVNSSWTAAKLIDAIGSPRLKVLWDSANNCYAHERMFPEGYEVIRGKIGHIHIKDVVVDTPKATLEVREMGKGQLADQFEPAANALRADGYDGVVSFESVYHPGNGSYEDGFRACIGRFKEIFG</sequence>